<dbReference type="AlphaFoldDB" id="A0AAC8YF91"/>
<feature type="domain" description="HTH marR-type" evidence="1">
    <location>
        <begin position="15"/>
        <end position="149"/>
    </location>
</feature>
<dbReference type="EMBL" id="CP015970">
    <property type="protein sequence ID" value="AOZ47073.1"/>
    <property type="molecule type" value="Genomic_DNA"/>
</dbReference>
<dbReference type="RefSeq" id="WP_062819669.1">
    <property type="nucleotide sequence ID" value="NZ_CP014352.1"/>
</dbReference>
<dbReference type="InterPro" id="IPR000835">
    <property type="entry name" value="HTH_MarR-typ"/>
</dbReference>
<evidence type="ECO:0000259" key="1">
    <source>
        <dbReference type="PROSITE" id="PS50995"/>
    </source>
</evidence>
<dbReference type="PRINTS" id="PR00598">
    <property type="entry name" value="HTHMARR"/>
</dbReference>
<sequence>MQSIDNPGTPRAAETGDLADEAVEATRVLVDIAARSLLGVGDDITLPQYRVLVLVDGGETMRGVDLSRALGIHASTSSRLVNRLVVKGLMDRTPDAQDRRSNYLAITAAGHRLVSRVNYRRRREMRGLLEHLGADEISAVLDGLRLFNAAAVASGHGTPAPPEKSDDRGRR</sequence>
<evidence type="ECO:0000313" key="5">
    <source>
        <dbReference type="Proteomes" id="UP000178666"/>
    </source>
</evidence>
<dbReference type="GO" id="GO:0003700">
    <property type="term" value="F:DNA-binding transcription factor activity"/>
    <property type="evidence" value="ECO:0007669"/>
    <property type="project" value="InterPro"/>
</dbReference>
<protein>
    <recommendedName>
        <fullName evidence="1">HTH marR-type domain-containing protein</fullName>
    </recommendedName>
</protein>
<name>A0AAC8YF91_9ACTN</name>
<dbReference type="SMART" id="SM00347">
    <property type="entry name" value="HTH_MARR"/>
    <property type="match status" value="1"/>
</dbReference>
<evidence type="ECO:0000313" key="4">
    <source>
        <dbReference type="Proteomes" id="UP000075221"/>
    </source>
</evidence>
<dbReference type="SUPFAM" id="SSF46785">
    <property type="entry name" value="Winged helix' DNA-binding domain"/>
    <property type="match status" value="1"/>
</dbReference>
<reference evidence="3 5" key="1">
    <citation type="journal article" date="2016" name="Plant Dis.">
        <title>Improved production of propionic acid using genome shuffling.</title>
        <authorList>
            <person name="Luna-Flores C.H."/>
            <person name="Palfreyman R.W."/>
            <person name="Kromer J.O."/>
            <person name="Nielsen L.K."/>
            <person name="Marcellin E."/>
        </authorList>
    </citation>
    <scope>NUCLEOTIDE SEQUENCE [LARGE SCALE GENOMIC DNA]</scope>
    <source>
        <strain evidence="3 5">F3E8</strain>
    </source>
</reference>
<organism evidence="2 4">
    <name type="scientific">Acidipropionibacterium acidipropionici</name>
    <dbReference type="NCBI Taxonomy" id="1748"/>
    <lineage>
        <taxon>Bacteria</taxon>
        <taxon>Bacillati</taxon>
        <taxon>Actinomycetota</taxon>
        <taxon>Actinomycetes</taxon>
        <taxon>Propionibacteriales</taxon>
        <taxon>Propionibacteriaceae</taxon>
        <taxon>Acidipropionibacterium</taxon>
    </lineage>
</organism>
<dbReference type="InterPro" id="IPR036388">
    <property type="entry name" value="WH-like_DNA-bd_sf"/>
</dbReference>
<evidence type="ECO:0000313" key="2">
    <source>
        <dbReference type="EMBL" id="AMS05602.1"/>
    </source>
</evidence>
<proteinExistence type="predicted"/>
<keyword evidence="5" id="KW-1185">Reference proteome</keyword>
<gene>
    <name evidence="3" type="ORF">A8L58_10665</name>
    <name evidence="2" type="ORF">AXH35_09225</name>
</gene>
<dbReference type="PROSITE" id="PS50995">
    <property type="entry name" value="HTH_MARR_2"/>
    <property type="match status" value="1"/>
</dbReference>
<dbReference type="InterPro" id="IPR036390">
    <property type="entry name" value="WH_DNA-bd_sf"/>
</dbReference>
<evidence type="ECO:0000313" key="3">
    <source>
        <dbReference type="EMBL" id="AOZ47073.1"/>
    </source>
</evidence>
<reference evidence="2 4" key="2">
    <citation type="submission" date="2016-02" db="EMBL/GenBank/DDBJ databases">
        <title>Complete Genome Sequence of Propionibacterium acidipropionici ATCC 55737.</title>
        <authorList>
            <person name="Luna Flores C.H."/>
            <person name="Nielsen L.K."/>
            <person name="Marcellin E."/>
        </authorList>
    </citation>
    <scope>NUCLEOTIDE SEQUENCE [LARGE SCALE GENOMIC DNA]</scope>
    <source>
        <strain evidence="2 4">ATCC 55737</strain>
    </source>
</reference>
<dbReference type="PANTHER" id="PTHR33164">
    <property type="entry name" value="TRANSCRIPTIONAL REGULATOR, MARR FAMILY"/>
    <property type="match status" value="1"/>
</dbReference>
<dbReference type="Proteomes" id="UP000075221">
    <property type="component" value="Chromosome"/>
</dbReference>
<dbReference type="Proteomes" id="UP000178666">
    <property type="component" value="Chromosome"/>
</dbReference>
<dbReference type="GO" id="GO:0006950">
    <property type="term" value="P:response to stress"/>
    <property type="evidence" value="ECO:0007669"/>
    <property type="project" value="TreeGrafter"/>
</dbReference>
<dbReference type="Gene3D" id="1.10.10.10">
    <property type="entry name" value="Winged helix-like DNA-binding domain superfamily/Winged helix DNA-binding domain"/>
    <property type="match status" value="1"/>
</dbReference>
<dbReference type="Pfam" id="PF12802">
    <property type="entry name" value="MarR_2"/>
    <property type="match status" value="1"/>
</dbReference>
<dbReference type="InterPro" id="IPR039422">
    <property type="entry name" value="MarR/SlyA-like"/>
</dbReference>
<accession>A0AAC8YF91</accession>
<dbReference type="EMBL" id="CP014352">
    <property type="protein sequence ID" value="AMS05602.1"/>
    <property type="molecule type" value="Genomic_DNA"/>
</dbReference>
<dbReference type="PANTHER" id="PTHR33164:SF94">
    <property type="entry name" value="TRANSCRIPTIONAL REGULATORY PROTEIN-RELATED"/>
    <property type="match status" value="1"/>
</dbReference>